<proteinExistence type="predicted"/>
<name>A0A914RR17_PAREQ</name>
<dbReference type="AlphaFoldDB" id="A0A914RR17"/>
<sequence>MGRHKLWLLPNLTEDCGFFESERNWKKEEKA</sequence>
<evidence type="ECO:0000313" key="1">
    <source>
        <dbReference type="Proteomes" id="UP000887564"/>
    </source>
</evidence>
<reference evidence="2" key="1">
    <citation type="submission" date="2022-11" db="UniProtKB">
        <authorList>
            <consortium name="WormBaseParasite"/>
        </authorList>
    </citation>
    <scope>IDENTIFICATION</scope>
</reference>
<accession>A0A914RR17</accession>
<organism evidence="1 2">
    <name type="scientific">Parascaris equorum</name>
    <name type="common">Equine roundworm</name>
    <dbReference type="NCBI Taxonomy" id="6256"/>
    <lineage>
        <taxon>Eukaryota</taxon>
        <taxon>Metazoa</taxon>
        <taxon>Ecdysozoa</taxon>
        <taxon>Nematoda</taxon>
        <taxon>Chromadorea</taxon>
        <taxon>Rhabditida</taxon>
        <taxon>Spirurina</taxon>
        <taxon>Ascaridomorpha</taxon>
        <taxon>Ascaridoidea</taxon>
        <taxon>Ascarididae</taxon>
        <taxon>Parascaris</taxon>
    </lineage>
</organism>
<dbReference type="WBParaSite" id="PEQ_0000878301-mRNA-1">
    <property type="protein sequence ID" value="PEQ_0000878301-mRNA-1"/>
    <property type="gene ID" value="PEQ_0000878301"/>
</dbReference>
<dbReference type="Proteomes" id="UP000887564">
    <property type="component" value="Unplaced"/>
</dbReference>
<protein>
    <submittedName>
        <fullName evidence="2">Translocation protein SEC62</fullName>
    </submittedName>
</protein>
<dbReference type="GO" id="GO:0005789">
    <property type="term" value="C:endoplasmic reticulum membrane"/>
    <property type="evidence" value="ECO:0007669"/>
    <property type="project" value="InterPro"/>
</dbReference>
<dbReference type="InterPro" id="IPR004728">
    <property type="entry name" value="Sec62"/>
</dbReference>
<keyword evidence="1" id="KW-1185">Reference proteome</keyword>
<evidence type="ECO:0000313" key="2">
    <source>
        <dbReference type="WBParaSite" id="PEQ_0000878301-mRNA-1"/>
    </source>
</evidence>
<dbReference type="GO" id="GO:0015031">
    <property type="term" value="P:protein transport"/>
    <property type="evidence" value="ECO:0007669"/>
    <property type="project" value="InterPro"/>
</dbReference>
<dbReference type="Pfam" id="PF03839">
    <property type="entry name" value="Sec62"/>
    <property type="match status" value="1"/>
</dbReference>